<dbReference type="GO" id="GO:0004197">
    <property type="term" value="F:cysteine-type endopeptidase activity"/>
    <property type="evidence" value="ECO:0007669"/>
    <property type="project" value="InterPro"/>
</dbReference>
<dbReference type="EMBL" id="VYZJ01000985">
    <property type="protein sequence ID" value="NWR22753.1"/>
    <property type="molecule type" value="Genomic_DNA"/>
</dbReference>
<dbReference type="InterPro" id="IPR011600">
    <property type="entry name" value="Pept_C14_caspase"/>
</dbReference>
<dbReference type="Gene3D" id="3.40.50.1460">
    <property type="match status" value="1"/>
</dbReference>
<accession>A0A7K4VLC9</accession>
<dbReference type="SUPFAM" id="SSF52129">
    <property type="entry name" value="Caspase-like"/>
    <property type="match status" value="1"/>
</dbReference>
<dbReference type="SUPFAM" id="SSF48726">
    <property type="entry name" value="Immunoglobulin"/>
    <property type="match status" value="2"/>
</dbReference>
<evidence type="ECO:0000256" key="1">
    <source>
        <dbReference type="ARBA" id="ARBA00023157"/>
    </source>
</evidence>
<dbReference type="AlphaFoldDB" id="A0A7K4VLC9"/>
<dbReference type="Pfam" id="PF00656">
    <property type="entry name" value="Peptidase_C14"/>
    <property type="match status" value="1"/>
</dbReference>
<dbReference type="PANTHER" id="PTHR22576">
    <property type="entry name" value="MUCOSA ASSOCIATED LYMPHOID TISSUE LYMPHOMA TRANSLOCATION PROTEIN 1/PARACASPASE"/>
    <property type="match status" value="1"/>
</dbReference>
<name>A0A7K4VLC9_9EMBE</name>
<protein>
    <submittedName>
        <fullName evidence="4">MALT1 protein</fullName>
    </submittedName>
</protein>
<keyword evidence="1" id="KW-1015">Disulfide bond</keyword>
<dbReference type="PANTHER" id="PTHR22576:SF38">
    <property type="entry name" value="MUCOSA-ASSOCIATED LYMPHOID TISSUE LYMPHOMA TRANSLOCATION PROTEIN 1-LIKE"/>
    <property type="match status" value="1"/>
</dbReference>
<dbReference type="SMART" id="SM00409">
    <property type="entry name" value="IG"/>
    <property type="match status" value="2"/>
</dbReference>
<evidence type="ECO:0000313" key="4">
    <source>
        <dbReference type="EMBL" id="NWR22753.1"/>
    </source>
</evidence>
<dbReference type="Gene3D" id="2.60.40.10">
    <property type="entry name" value="Immunoglobulins"/>
    <property type="match status" value="2"/>
</dbReference>
<organism evidence="4 5">
    <name type="scientific">Emberiza fucata</name>
    <dbReference type="NCBI Taxonomy" id="337179"/>
    <lineage>
        <taxon>Eukaryota</taxon>
        <taxon>Metazoa</taxon>
        <taxon>Chordata</taxon>
        <taxon>Craniata</taxon>
        <taxon>Vertebrata</taxon>
        <taxon>Euteleostomi</taxon>
        <taxon>Archelosauria</taxon>
        <taxon>Archosauria</taxon>
        <taxon>Dinosauria</taxon>
        <taxon>Saurischia</taxon>
        <taxon>Theropoda</taxon>
        <taxon>Coelurosauria</taxon>
        <taxon>Aves</taxon>
        <taxon>Neognathae</taxon>
        <taxon>Neoaves</taxon>
        <taxon>Telluraves</taxon>
        <taxon>Australaves</taxon>
        <taxon>Passeriformes</taxon>
        <taxon>Passeroidea</taxon>
        <taxon>Fringillidae</taxon>
        <taxon>Emberizinae</taxon>
        <taxon>Emberizini</taxon>
        <taxon>Emberiza</taxon>
    </lineage>
</organism>
<dbReference type="InterPro" id="IPR003599">
    <property type="entry name" value="Ig_sub"/>
</dbReference>
<dbReference type="InterPro" id="IPR003598">
    <property type="entry name" value="Ig_sub2"/>
</dbReference>
<keyword evidence="2" id="KW-0393">Immunoglobulin domain</keyword>
<dbReference type="InterPro" id="IPR007110">
    <property type="entry name" value="Ig-like_dom"/>
</dbReference>
<feature type="domain" description="Ig-like" evidence="3">
    <location>
        <begin position="5"/>
        <end position="81"/>
    </location>
</feature>
<dbReference type="InterPro" id="IPR052039">
    <property type="entry name" value="Caspase-related_regulators"/>
</dbReference>
<feature type="domain" description="Ig-like" evidence="3">
    <location>
        <begin position="105"/>
        <end position="185"/>
    </location>
</feature>
<feature type="non-terminal residue" evidence="4">
    <location>
        <position position="1"/>
    </location>
</feature>
<dbReference type="InterPro" id="IPR013783">
    <property type="entry name" value="Ig-like_fold"/>
</dbReference>
<feature type="non-terminal residue" evidence="4">
    <location>
        <position position="254"/>
    </location>
</feature>
<dbReference type="FunFam" id="2.60.40.10:FF:000032">
    <property type="entry name" value="palladin isoform X1"/>
    <property type="match status" value="1"/>
</dbReference>
<dbReference type="Pfam" id="PF13927">
    <property type="entry name" value="Ig_3"/>
    <property type="match status" value="1"/>
</dbReference>
<evidence type="ECO:0000256" key="2">
    <source>
        <dbReference type="ARBA" id="ARBA00023319"/>
    </source>
</evidence>
<evidence type="ECO:0000259" key="3">
    <source>
        <dbReference type="PROSITE" id="PS50835"/>
    </source>
</evidence>
<dbReference type="Proteomes" id="UP000580681">
    <property type="component" value="Unassembled WGS sequence"/>
</dbReference>
<gene>
    <name evidence="4" type="primary">Malt1_0</name>
    <name evidence="4" type="ORF">EMBFUC_R08001</name>
</gene>
<dbReference type="InterPro" id="IPR036179">
    <property type="entry name" value="Ig-like_dom_sf"/>
</dbReference>
<comment type="caution">
    <text evidence="4">The sequence shown here is derived from an EMBL/GenBank/DDBJ whole genome shotgun (WGS) entry which is preliminary data.</text>
</comment>
<proteinExistence type="predicted"/>
<sequence length="254" mass="28910">FSTAITITEQPVSVSVPVGYSFTLRCRAQGRSSLQYQWFCQYQSDCRLIPGATNQDLPIIAEQTQLYTCRVNDLHRNAVFSDWVKVEVHQCVARGLPPRLWQGEPVIVLNPQEQRVEVGQPLQLHCAAMGVPAPSYQWYRNGNLLEQQNRKKLRITHSKVSDSGTYLCCASNSHGEHWSSAVDVHIEEEVRSCLLLSIYSFFHLVFVSATGKIALLVGNNRYQHHPNLMAPVRDVFELRHLLEHLDFQVVSLLD</sequence>
<dbReference type="SMART" id="SM00408">
    <property type="entry name" value="IGc2"/>
    <property type="match status" value="1"/>
</dbReference>
<dbReference type="GO" id="GO:0006508">
    <property type="term" value="P:proteolysis"/>
    <property type="evidence" value="ECO:0007669"/>
    <property type="project" value="InterPro"/>
</dbReference>
<dbReference type="InterPro" id="IPR029030">
    <property type="entry name" value="Caspase-like_dom_sf"/>
</dbReference>
<dbReference type="PROSITE" id="PS50835">
    <property type="entry name" value="IG_LIKE"/>
    <property type="match status" value="2"/>
</dbReference>
<keyword evidence="5" id="KW-1185">Reference proteome</keyword>
<evidence type="ECO:0000313" key="5">
    <source>
        <dbReference type="Proteomes" id="UP000580681"/>
    </source>
</evidence>
<reference evidence="4 5" key="1">
    <citation type="submission" date="2019-09" db="EMBL/GenBank/DDBJ databases">
        <title>Bird 10,000 Genomes (B10K) Project - Family phase.</title>
        <authorList>
            <person name="Zhang G."/>
        </authorList>
    </citation>
    <scope>NUCLEOTIDE SEQUENCE [LARGE SCALE GENOMIC DNA]</scope>
    <source>
        <strain evidence="4">B10K-DU-015-11</strain>
        <tissue evidence="4">Mixed tissue sample</tissue>
    </source>
</reference>